<protein>
    <recommendedName>
        <fullName evidence="3">CCHC-type domain-containing protein</fullName>
    </recommendedName>
</protein>
<dbReference type="InterPro" id="IPR001878">
    <property type="entry name" value="Znf_CCHC"/>
</dbReference>
<feature type="domain" description="CCHC-type" evidence="3">
    <location>
        <begin position="370"/>
        <end position="385"/>
    </location>
</feature>
<dbReference type="GO" id="GO:0071897">
    <property type="term" value="P:DNA biosynthetic process"/>
    <property type="evidence" value="ECO:0007669"/>
    <property type="project" value="UniProtKB-ARBA"/>
</dbReference>
<dbReference type="Proteomes" id="UP001549921">
    <property type="component" value="Unassembled WGS sequence"/>
</dbReference>
<keyword evidence="1" id="KW-0863">Zinc-finger</keyword>
<evidence type="ECO:0000313" key="4">
    <source>
        <dbReference type="EMBL" id="KAL0832141.1"/>
    </source>
</evidence>
<gene>
    <name evidence="4" type="ORF">ABMA28_001604</name>
</gene>
<dbReference type="AlphaFoldDB" id="A0ABD0T2B2"/>
<name>A0ABD0T2B2_LOXSC</name>
<feature type="compositionally biased region" description="Basic residues" evidence="2">
    <location>
        <begin position="22"/>
        <end position="40"/>
    </location>
</feature>
<dbReference type="Pfam" id="PF00098">
    <property type="entry name" value="zf-CCHC"/>
    <property type="match status" value="1"/>
</dbReference>
<dbReference type="GO" id="GO:0008270">
    <property type="term" value="F:zinc ion binding"/>
    <property type="evidence" value="ECO:0007669"/>
    <property type="project" value="UniProtKB-KW"/>
</dbReference>
<proteinExistence type="predicted"/>
<comment type="caution">
    <text evidence="4">The sequence shown here is derived from an EMBL/GenBank/DDBJ whole genome shotgun (WGS) entry which is preliminary data.</text>
</comment>
<evidence type="ECO:0000313" key="5">
    <source>
        <dbReference type="Proteomes" id="UP001549921"/>
    </source>
</evidence>
<feature type="compositionally biased region" description="Polar residues" evidence="2">
    <location>
        <begin position="133"/>
        <end position="146"/>
    </location>
</feature>
<feature type="compositionally biased region" description="Basic and acidic residues" evidence="2">
    <location>
        <begin position="10"/>
        <end position="21"/>
    </location>
</feature>
<accession>A0ABD0T2B2</accession>
<feature type="compositionally biased region" description="Polar residues" evidence="2">
    <location>
        <begin position="50"/>
        <end position="64"/>
    </location>
</feature>
<dbReference type="PANTHER" id="PTHR37984:SF5">
    <property type="entry name" value="PROTEIN NYNRIN-LIKE"/>
    <property type="match status" value="1"/>
</dbReference>
<dbReference type="InterPro" id="IPR050951">
    <property type="entry name" value="Retrovirus_Pol_polyprotein"/>
</dbReference>
<dbReference type="EMBL" id="JBEDNZ010000011">
    <property type="protein sequence ID" value="KAL0832141.1"/>
    <property type="molecule type" value="Genomic_DNA"/>
</dbReference>
<dbReference type="Gene3D" id="4.10.60.10">
    <property type="entry name" value="Zinc finger, CCHC-type"/>
    <property type="match status" value="1"/>
</dbReference>
<evidence type="ECO:0000256" key="1">
    <source>
        <dbReference type="PROSITE-ProRule" id="PRU00047"/>
    </source>
</evidence>
<organism evidence="4 5">
    <name type="scientific">Loxostege sticticalis</name>
    <name type="common">Beet webworm moth</name>
    <dbReference type="NCBI Taxonomy" id="481309"/>
    <lineage>
        <taxon>Eukaryota</taxon>
        <taxon>Metazoa</taxon>
        <taxon>Ecdysozoa</taxon>
        <taxon>Arthropoda</taxon>
        <taxon>Hexapoda</taxon>
        <taxon>Insecta</taxon>
        <taxon>Pterygota</taxon>
        <taxon>Neoptera</taxon>
        <taxon>Endopterygota</taxon>
        <taxon>Lepidoptera</taxon>
        <taxon>Glossata</taxon>
        <taxon>Ditrysia</taxon>
        <taxon>Pyraloidea</taxon>
        <taxon>Crambidae</taxon>
        <taxon>Pyraustinae</taxon>
        <taxon>Loxostege</taxon>
    </lineage>
</organism>
<feature type="region of interest" description="Disordered" evidence="2">
    <location>
        <begin position="407"/>
        <end position="427"/>
    </location>
</feature>
<evidence type="ECO:0000256" key="2">
    <source>
        <dbReference type="SAM" id="MobiDB-lite"/>
    </source>
</evidence>
<dbReference type="PROSITE" id="PS50158">
    <property type="entry name" value="ZF_CCHC"/>
    <property type="match status" value="1"/>
</dbReference>
<keyword evidence="1" id="KW-0862">Zinc</keyword>
<sequence>MNPSNVRFSRSREKVYAERRSRVTRSRSRGRRGRPSRLTRSRSPLPQAPCPTTQECVTAGSRSRGSPILQRHARRSPRQVCSSSWRDRSPSRRARNPPPRASDSSGRARSRTRSLRSPSQHSRSPLQRARSPSIHQEQQDLGSSNLFNNMNVNLKDFMNFMCSFKPDYSEKLTFDKNMVPEFDPTVKNHRIENWITKVNECAQIYKWTDQQTSHFALPRLVGHAKRWYEGLKSINRTWVEWQECLKRAFPSETNFGALLSEMLARRYKLGDSLDEYYYEKMVLLNACDITGKKAVDCIIYGLDDRTLKASASSARFNHPEDLLGFLKDMCREHIDRSSKNKLQSTPNNSITCSYCKKVGHNFRQCRALLCYNCKQYGHKMQQCPQTTIKCEHCQKLGHKSEDCFSKNKSNNKNSSDKRSNGIGETSLQPIGKTRFNIKIDYVEAPIEAFVVPSQQSHVPVLIGQNFTELPDVLVIKTSKSLEIINRCINFELPSIEHESNDSVKLIISEGIIVNKAGPVPCLAKDLNNTIFIRGVGASIQEGLYEVVNGKVFIIVVTPSSSLEFKRNTVLARGEKVGTAINNNKIANRFHVQTSYERIDRKDINLNSKLTRSEIDKVYDLIDKYRPTFANNLSELGCTNLTEMNVQLTDRRPVVYRPYRLSYKERETVQNMVELIQNDLVEESSSPYASPILLVSKKGGGQRLCVDYREPNRTV</sequence>
<dbReference type="SUPFAM" id="SSF57756">
    <property type="entry name" value="Retrovirus zinc finger-like domains"/>
    <property type="match status" value="1"/>
</dbReference>
<dbReference type="SMART" id="SM00343">
    <property type="entry name" value="ZnF_C2HC"/>
    <property type="match status" value="3"/>
</dbReference>
<feature type="region of interest" description="Disordered" evidence="2">
    <location>
        <begin position="1"/>
        <end position="146"/>
    </location>
</feature>
<dbReference type="SUPFAM" id="SSF56672">
    <property type="entry name" value="DNA/RNA polymerases"/>
    <property type="match status" value="1"/>
</dbReference>
<dbReference type="Gene3D" id="3.10.10.10">
    <property type="entry name" value="HIV Type 1 Reverse Transcriptase, subunit A, domain 1"/>
    <property type="match status" value="1"/>
</dbReference>
<dbReference type="PANTHER" id="PTHR37984">
    <property type="entry name" value="PROTEIN CBG26694"/>
    <property type="match status" value="1"/>
</dbReference>
<dbReference type="InterPro" id="IPR036875">
    <property type="entry name" value="Znf_CCHC_sf"/>
</dbReference>
<dbReference type="InterPro" id="IPR043502">
    <property type="entry name" value="DNA/RNA_pol_sf"/>
</dbReference>
<reference evidence="4 5" key="1">
    <citation type="submission" date="2024-06" db="EMBL/GenBank/DDBJ databases">
        <title>A chromosome-level genome assembly of beet webworm, Loxostege sticticalis.</title>
        <authorList>
            <person name="Zhang Y."/>
        </authorList>
    </citation>
    <scope>NUCLEOTIDE SEQUENCE [LARGE SCALE GENOMIC DNA]</scope>
    <source>
        <strain evidence="4">AQ028</strain>
        <tissue evidence="4">Male pupae</tissue>
    </source>
</reference>
<keyword evidence="1" id="KW-0479">Metal-binding</keyword>
<evidence type="ECO:0000259" key="3">
    <source>
        <dbReference type="PROSITE" id="PS50158"/>
    </source>
</evidence>